<dbReference type="Pfam" id="PF10320">
    <property type="entry name" value="7TM_GPCR_Srsx"/>
    <property type="match status" value="1"/>
</dbReference>
<keyword evidence="8" id="KW-1185">Reference proteome</keyword>
<evidence type="ECO:0000313" key="8">
    <source>
        <dbReference type="Proteomes" id="UP000053660"/>
    </source>
</evidence>
<evidence type="ECO:0000259" key="6">
    <source>
        <dbReference type="PROSITE" id="PS50262"/>
    </source>
</evidence>
<dbReference type="Proteomes" id="UP000053660">
    <property type="component" value="Unassembled WGS sequence"/>
</dbReference>
<dbReference type="Gene3D" id="1.20.1070.10">
    <property type="entry name" value="Rhodopsin 7-helix transmembrane proteins"/>
    <property type="match status" value="1"/>
</dbReference>
<reference evidence="7 8" key="1">
    <citation type="submission" date="2014-03" db="EMBL/GenBank/DDBJ databases">
        <title>Draft genome of the hookworm Oesophagostomum dentatum.</title>
        <authorList>
            <person name="Mitreva M."/>
        </authorList>
    </citation>
    <scope>NUCLEOTIDE SEQUENCE [LARGE SCALE GENOMIC DNA]</scope>
    <source>
        <strain evidence="7 8">OD-Hann</strain>
    </source>
</reference>
<dbReference type="AlphaFoldDB" id="A0A0B1TI01"/>
<proteinExistence type="predicted"/>
<dbReference type="EMBL" id="KN549561">
    <property type="protein sequence ID" value="KHJ96904.1"/>
    <property type="molecule type" value="Genomic_DNA"/>
</dbReference>
<evidence type="ECO:0000256" key="5">
    <source>
        <dbReference type="SAM" id="Phobius"/>
    </source>
</evidence>
<sequence>MISALDRFFCVMFPIKYLKAKIQYAICLMFAPYAIALLPIILSIVGSYYYRVKNQPATCNLTEALTSYNFSMLRLIRVVLTLASVVVYVPITITMYKSIRDHHKLTNYAGGRNERKLLRMTLTIALITSNTICMFTVPDIILLVYPSYSSNIFYLMNLNK</sequence>
<feature type="transmembrane region" description="Helical" evidence="5">
    <location>
        <begin position="22"/>
        <end position="50"/>
    </location>
</feature>
<dbReference type="OrthoDB" id="5820857at2759"/>
<dbReference type="InterPro" id="IPR019424">
    <property type="entry name" value="7TM_GPCR_Srsx"/>
</dbReference>
<keyword evidence="2 5" id="KW-0812">Transmembrane</keyword>
<dbReference type="GO" id="GO:0016020">
    <property type="term" value="C:membrane"/>
    <property type="evidence" value="ECO:0007669"/>
    <property type="project" value="UniProtKB-SubCell"/>
</dbReference>
<gene>
    <name evidence="7" type="ORF">OESDEN_03120</name>
</gene>
<dbReference type="InterPro" id="IPR017452">
    <property type="entry name" value="GPCR_Rhodpsn_7TM"/>
</dbReference>
<feature type="domain" description="G-protein coupled receptors family 1 profile" evidence="6">
    <location>
        <begin position="1"/>
        <end position="127"/>
    </location>
</feature>
<keyword evidence="3 5" id="KW-1133">Transmembrane helix</keyword>
<dbReference type="PROSITE" id="PS50262">
    <property type="entry name" value="G_PROTEIN_RECEP_F1_2"/>
    <property type="match status" value="1"/>
</dbReference>
<comment type="subcellular location">
    <subcellularLocation>
        <location evidence="1">Membrane</location>
    </subcellularLocation>
</comment>
<accession>A0A0B1TI01</accession>
<protein>
    <recommendedName>
        <fullName evidence="6">G-protein coupled receptors family 1 profile domain-containing protein</fullName>
    </recommendedName>
</protein>
<evidence type="ECO:0000256" key="2">
    <source>
        <dbReference type="ARBA" id="ARBA00022692"/>
    </source>
</evidence>
<evidence type="ECO:0000256" key="1">
    <source>
        <dbReference type="ARBA" id="ARBA00004370"/>
    </source>
</evidence>
<evidence type="ECO:0000256" key="3">
    <source>
        <dbReference type="ARBA" id="ARBA00022989"/>
    </source>
</evidence>
<feature type="transmembrane region" description="Helical" evidence="5">
    <location>
        <begin position="117"/>
        <end position="145"/>
    </location>
</feature>
<organism evidence="7 8">
    <name type="scientific">Oesophagostomum dentatum</name>
    <name type="common">Nodular worm</name>
    <dbReference type="NCBI Taxonomy" id="61180"/>
    <lineage>
        <taxon>Eukaryota</taxon>
        <taxon>Metazoa</taxon>
        <taxon>Ecdysozoa</taxon>
        <taxon>Nematoda</taxon>
        <taxon>Chromadorea</taxon>
        <taxon>Rhabditida</taxon>
        <taxon>Rhabditina</taxon>
        <taxon>Rhabditomorpha</taxon>
        <taxon>Strongyloidea</taxon>
        <taxon>Strongylidae</taxon>
        <taxon>Oesophagostomum</taxon>
    </lineage>
</organism>
<feature type="transmembrane region" description="Helical" evidence="5">
    <location>
        <begin position="75"/>
        <end position="96"/>
    </location>
</feature>
<dbReference type="SUPFAM" id="SSF81321">
    <property type="entry name" value="Family A G protein-coupled receptor-like"/>
    <property type="match status" value="1"/>
</dbReference>
<keyword evidence="4 5" id="KW-0472">Membrane</keyword>
<evidence type="ECO:0000256" key="4">
    <source>
        <dbReference type="ARBA" id="ARBA00023136"/>
    </source>
</evidence>
<name>A0A0B1TI01_OESDE</name>
<evidence type="ECO:0000313" key="7">
    <source>
        <dbReference type="EMBL" id="KHJ96904.1"/>
    </source>
</evidence>